<proteinExistence type="predicted"/>
<dbReference type="Proteomes" id="UP000234789">
    <property type="component" value="Unassembled WGS sequence"/>
</dbReference>
<reference evidence="9 10" key="1">
    <citation type="submission" date="2017-05" db="EMBL/GenBank/DDBJ databases">
        <title>Functional genome analysis of Paenibacillus pasadenensis strain R16: insights on endophytic life style and antifungal activity.</title>
        <authorList>
            <person name="Passera A."/>
            <person name="Marcolungo L."/>
            <person name="Casati P."/>
            <person name="Brasca M."/>
            <person name="Quaglino F."/>
            <person name="Delledonne M."/>
        </authorList>
    </citation>
    <scope>NUCLEOTIDE SEQUENCE [LARGE SCALE GENOMIC DNA]</scope>
    <source>
        <strain evidence="9 10">R16</strain>
    </source>
</reference>
<dbReference type="AlphaFoldDB" id="A0A2N5NB61"/>
<feature type="transmembrane region" description="Helical" evidence="7">
    <location>
        <begin position="78"/>
        <end position="96"/>
    </location>
</feature>
<evidence type="ECO:0000256" key="1">
    <source>
        <dbReference type="ARBA" id="ARBA00004651"/>
    </source>
</evidence>
<dbReference type="PANTHER" id="PTHR23531:SF2">
    <property type="entry name" value="PERMEASE"/>
    <property type="match status" value="1"/>
</dbReference>
<keyword evidence="3 7" id="KW-0812">Transmembrane</keyword>
<protein>
    <submittedName>
        <fullName evidence="9">Antibiotic resistance protein</fullName>
    </submittedName>
</protein>
<evidence type="ECO:0000313" key="10">
    <source>
        <dbReference type="Proteomes" id="UP000234789"/>
    </source>
</evidence>
<evidence type="ECO:0000256" key="5">
    <source>
        <dbReference type="ARBA" id="ARBA00023136"/>
    </source>
</evidence>
<feature type="transmembrane region" description="Helical" evidence="7">
    <location>
        <begin position="136"/>
        <end position="158"/>
    </location>
</feature>
<feature type="transmembrane region" description="Helical" evidence="7">
    <location>
        <begin position="267"/>
        <end position="285"/>
    </location>
</feature>
<feature type="transmembrane region" description="Helical" evidence="7">
    <location>
        <begin position="384"/>
        <end position="404"/>
    </location>
</feature>
<feature type="transmembrane region" description="Helical" evidence="7">
    <location>
        <begin position="239"/>
        <end position="261"/>
    </location>
</feature>
<dbReference type="PANTHER" id="PTHR23531">
    <property type="entry name" value="QUINOLENE RESISTANCE PROTEIN NORA"/>
    <property type="match status" value="1"/>
</dbReference>
<name>A0A2N5NB61_9BACL</name>
<dbReference type="NCBIfam" id="NF047574">
    <property type="entry name" value="opine_export_Sa"/>
    <property type="match status" value="1"/>
</dbReference>
<feature type="transmembrane region" description="Helical" evidence="7">
    <location>
        <begin position="102"/>
        <end position="124"/>
    </location>
</feature>
<feature type="transmembrane region" description="Helical" evidence="7">
    <location>
        <begin position="12"/>
        <end position="34"/>
    </location>
</feature>
<dbReference type="SUPFAM" id="SSF103473">
    <property type="entry name" value="MFS general substrate transporter"/>
    <property type="match status" value="1"/>
</dbReference>
<dbReference type="PROSITE" id="PS50850">
    <property type="entry name" value="MFS"/>
    <property type="match status" value="1"/>
</dbReference>
<keyword evidence="5 7" id="KW-0472">Membrane</keyword>
<feature type="domain" description="Major facilitator superfamily (MFS) profile" evidence="8">
    <location>
        <begin position="4"/>
        <end position="412"/>
    </location>
</feature>
<dbReference type="GO" id="GO:0022857">
    <property type="term" value="F:transmembrane transporter activity"/>
    <property type="evidence" value="ECO:0007669"/>
    <property type="project" value="InterPro"/>
</dbReference>
<accession>A0A2N5NB61</accession>
<gene>
    <name evidence="9" type="ORF">B8V81_1821</name>
</gene>
<organism evidence="9 10">
    <name type="scientific">Paenibacillus pasadenensis</name>
    <dbReference type="NCBI Taxonomy" id="217090"/>
    <lineage>
        <taxon>Bacteria</taxon>
        <taxon>Bacillati</taxon>
        <taxon>Bacillota</taxon>
        <taxon>Bacilli</taxon>
        <taxon>Bacillales</taxon>
        <taxon>Paenibacillaceae</taxon>
        <taxon>Paenibacillus</taxon>
    </lineage>
</organism>
<dbReference type="InterPro" id="IPR036259">
    <property type="entry name" value="MFS_trans_sf"/>
</dbReference>
<dbReference type="Gene3D" id="1.20.1250.20">
    <property type="entry name" value="MFS general substrate transporter like domains"/>
    <property type="match status" value="1"/>
</dbReference>
<dbReference type="Pfam" id="PF07690">
    <property type="entry name" value="MFS_1"/>
    <property type="match status" value="1"/>
</dbReference>
<evidence type="ECO:0000256" key="3">
    <source>
        <dbReference type="ARBA" id="ARBA00022692"/>
    </source>
</evidence>
<dbReference type="InterPro" id="IPR020846">
    <property type="entry name" value="MFS_dom"/>
</dbReference>
<feature type="transmembrane region" description="Helical" evidence="7">
    <location>
        <begin position="46"/>
        <end position="66"/>
    </location>
</feature>
<evidence type="ECO:0000256" key="7">
    <source>
        <dbReference type="SAM" id="Phobius"/>
    </source>
</evidence>
<evidence type="ECO:0000313" key="9">
    <source>
        <dbReference type="EMBL" id="PLT47597.1"/>
    </source>
</evidence>
<feature type="transmembrane region" description="Helical" evidence="7">
    <location>
        <begin position="297"/>
        <end position="319"/>
    </location>
</feature>
<dbReference type="GO" id="GO:0005886">
    <property type="term" value="C:plasma membrane"/>
    <property type="evidence" value="ECO:0007669"/>
    <property type="project" value="UniProtKB-SubCell"/>
</dbReference>
<feature type="transmembrane region" description="Helical" evidence="7">
    <location>
        <begin position="361"/>
        <end position="378"/>
    </location>
</feature>
<evidence type="ECO:0000256" key="6">
    <source>
        <dbReference type="SAM" id="MobiDB-lite"/>
    </source>
</evidence>
<dbReference type="InterPro" id="IPR052714">
    <property type="entry name" value="MFS_Exporter"/>
</dbReference>
<keyword evidence="4 7" id="KW-1133">Transmembrane helix</keyword>
<evidence type="ECO:0000259" key="8">
    <source>
        <dbReference type="PROSITE" id="PS50850"/>
    </source>
</evidence>
<sequence length="423" mass="43619">MKKPLAAALSGPFLRLYSLTLLYFSANAILNVLIPLKGESLGASNAAIGVVMGAYLFTTMLLRPWAGHLIGRHGPIRVLRAILVLNAAALALYAFTGLEGYFAARVLQGVCTAFFSMALQLGLIDALPEKERSQGISMYSLCATMPGIIGPLLAIGLWQAQNPALLAAVLLGLGAATGLVGCTARLGKPAAQGGGPDGAVPGPQAGRASASPQLGAGGGALRRSFRELAAQPQLRRCSVLMLAGSVVFGAATTFIPLYAAQVSGGSAAAYLMLQAGVVVAARFWLRKRIPSDGRWHPSFMAAVLVSLAAAALCVGLAAYGGAAAFYLGALLMGLAQAMLYPALTTYLSFTLRPESRNVQMGLFIAMADLGVSLGSIVMGPVADLFSYSAMYLLCAALAASLLLVSARETRSSAREAELPQGLA</sequence>
<comment type="subcellular location">
    <subcellularLocation>
        <location evidence="1">Cell membrane</location>
        <topology evidence="1">Multi-pass membrane protein</topology>
    </subcellularLocation>
</comment>
<feature type="transmembrane region" description="Helical" evidence="7">
    <location>
        <begin position="164"/>
        <end position="184"/>
    </location>
</feature>
<feature type="transmembrane region" description="Helical" evidence="7">
    <location>
        <begin position="325"/>
        <end position="349"/>
    </location>
</feature>
<keyword evidence="2" id="KW-0813">Transport</keyword>
<feature type="region of interest" description="Disordered" evidence="6">
    <location>
        <begin position="193"/>
        <end position="217"/>
    </location>
</feature>
<evidence type="ECO:0000256" key="2">
    <source>
        <dbReference type="ARBA" id="ARBA00022448"/>
    </source>
</evidence>
<comment type="caution">
    <text evidence="9">The sequence shown here is derived from an EMBL/GenBank/DDBJ whole genome shotgun (WGS) entry which is preliminary data.</text>
</comment>
<evidence type="ECO:0000256" key="4">
    <source>
        <dbReference type="ARBA" id="ARBA00022989"/>
    </source>
</evidence>
<dbReference type="InterPro" id="IPR011701">
    <property type="entry name" value="MFS"/>
</dbReference>
<keyword evidence="10" id="KW-1185">Reference proteome</keyword>
<dbReference type="EMBL" id="NFEZ01000003">
    <property type="protein sequence ID" value="PLT47597.1"/>
    <property type="molecule type" value="Genomic_DNA"/>
</dbReference>